<reference evidence="2 3" key="1">
    <citation type="submission" date="2018-11" db="EMBL/GenBank/DDBJ databases">
        <authorList>
            <person name="Criscuolo A."/>
        </authorList>
    </citation>
    <scope>NUCLEOTIDE SEQUENCE [LARGE SCALE GENOMIC DNA]</scope>
    <source>
        <strain evidence="2">ACIP111625</strain>
    </source>
</reference>
<name>A0A3P5XUM9_9RHOB</name>
<feature type="region of interest" description="Disordered" evidence="1">
    <location>
        <begin position="38"/>
        <end position="106"/>
    </location>
</feature>
<dbReference type="AlphaFoldDB" id="A0A3P5XUM9"/>
<dbReference type="EMBL" id="UXAW01000142">
    <property type="protein sequence ID" value="VDC33997.1"/>
    <property type="molecule type" value="Genomic_DNA"/>
</dbReference>
<dbReference type="Proteomes" id="UP000277498">
    <property type="component" value="Unassembled WGS sequence"/>
</dbReference>
<protein>
    <submittedName>
        <fullName evidence="2">Uncharacterized protein</fullName>
    </submittedName>
</protein>
<evidence type="ECO:0000313" key="2">
    <source>
        <dbReference type="EMBL" id="VDC33997.1"/>
    </source>
</evidence>
<feature type="region of interest" description="Disordered" evidence="1">
    <location>
        <begin position="202"/>
        <end position="233"/>
    </location>
</feature>
<organism evidence="2 3">
    <name type="scientific">Pseudogemmobacter humi</name>
    <dbReference type="NCBI Taxonomy" id="2483812"/>
    <lineage>
        <taxon>Bacteria</taxon>
        <taxon>Pseudomonadati</taxon>
        <taxon>Pseudomonadota</taxon>
        <taxon>Alphaproteobacteria</taxon>
        <taxon>Rhodobacterales</taxon>
        <taxon>Paracoccaceae</taxon>
        <taxon>Pseudogemmobacter</taxon>
    </lineage>
</organism>
<sequence>MFPRRQSGEGAARPAAGWLAVMGQGAGVVRPAAAGEDTALHPDDATGGACPLTARQPDAWRTNPPNRKGVGQGVSRAGPGRSSGTAAVRPRSARPGADHIRSSSRRRIAKRAVLHGATHLRAVDHKGLTYLCAVGAPSGSALASPGLPAGVDNCQTLQKGAALPARGARGSQKGSSPEWAETAGLDRPCRRAVCWLGSRQGPALSGGREGRDQRLGARGRPWRPKPGARSRASARDLPIAEICKSAYLGYAIEIGGRMVRCRCSSGMTR</sequence>
<keyword evidence="3" id="KW-1185">Reference proteome</keyword>
<evidence type="ECO:0000313" key="3">
    <source>
        <dbReference type="Proteomes" id="UP000277498"/>
    </source>
</evidence>
<gene>
    <name evidence="2" type="ORF">XINFAN_04195</name>
</gene>
<evidence type="ECO:0000256" key="1">
    <source>
        <dbReference type="SAM" id="MobiDB-lite"/>
    </source>
</evidence>
<accession>A0A3P5XUM9</accession>
<proteinExistence type="predicted"/>